<dbReference type="PANTHER" id="PTHR21568:SF0">
    <property type="entry name" value="TRNA PSEUDOURIDINE SYNTHASE PUS10"/>
    <property type="match status" value="1"/>
</dbReference>
<dbReference type="InterPro" id="IPR048742">
    <property type="entry name" value="Pus10_N_euk"/>
</dbReference>
<dbReference type="EMBL" id="RBNJ01009563">
    <property type="protein sequence ID" value="RUS26827.1"/>
    <property type="molecule type" value="Genomic_DNA"/>
</dbReference>
<gene>
    <name evidence="2" type="ORF">BC938DRAFT_484064</name>
</gene>
<name>A0A433QAM1_9FUNG</name>
<dbReference type="Pfam" id="PF21237">
    <property type="entry name" value="Pus10_N_euk"/>
    <property type="match status" value="1"/>
</dbReference>
<evidence type="ECO:0000313" key="3">
    <source>
        <dbReference type="Proteomes" id="UP000274822"/>
    </source>
</evidence>
<evidence type="ECO:0000313" key="2">
    <source>
        <dbReference type="EMBL" id="RUS26827.1"/>
    </source>
</evidence>
<evidence type="ECO:0000259" key="1">
    <source>
        <dbReference type="Pfam" id="PF21237"/>
    </source>
</evidence>
<dbReference type="PANTHER" id="PTHR21568">
    <property type="entry name" value="TRNA PSEUDOURIDINE SYNTHASE PUS10"/>
    <property type="match status" value="1"/>
</dbReference>
<organism evidence="2 3">
    <name type="scientific">Jimgerdemannia flammicorona</name>
    <dbReference type="NCBI Taxonomy" id="994334"/>
    <lineage>
        <taxon>Eukaryota</taxon>
        <taxon>Fungi</taxon>
        <taxon>Fungi incertae sedis</taxon>
        <taxon>Mucoromycota</taxon>
        <taxon>Mucoromycotina</taxon>
        <taxon>Endogonomycetes</taxon>
        <taxon>Endogonales</taxon>
        <taxon>Endogonaceae</taxon>
        <taxon>Jimgerdemannia</taxon>
    </lineage>
</organism>
<protein>
    <recommendedName>
        <fullName evidence="1">Pus10 N-terminal eukaryotes domain-containing protein</fullName>
    </recommendedName>
</protein>
<keyword evidence="3" id="KW-1185">Reference proteome</keyword>
<dbReference type="GO" id="GO:0031119">
    <property type="term" value="P:tRNA pseudouridine synthesis"/>
    <property type="evidence" value="ECO:0007669"/>
    <property type="project" value="TreeGrafter"/>
</dbReference>
<dbReference type="AlphaFoldDB" id="A0A433QAM1"/>
<accession>A0A433QAM1</accession>
<feature type="domain" description="Pus10 N-terminal eukaryotes" evidence="1">
    <location>
        <begin position="148"/>
        <end position="243"/>
    </location>
</feature>
<proteinExistence type="predicted"/>
<dbReference type="InterPro" id="IPR039894">
    <property type="entry name" value="Pus10-like"/>
</dbReference>
<reference evidence="2 3" key="1">
    <citation type="journal article" date="2018" name="New Phytol.">
        <title>Phylogenomics of Endogonaceae and evolution of mycorrhizas within Mucoromycota.</title>
        <authorList>
            <person name="Chang Y."/>
            <person name="Desiro A."/>
            <person name="Na H."/>
            <person name="Sandor L."/>
            <person name="Lipzen A."/>
            <person name="Clum A."/>
            <person name="Barry K."/>
            <person name="Grigoriev I.V."/>
            <person name="Martin F.M."/>
            <person name="Stajich J.E."/>
            <person name="Smith M.E."/>
            <person name="Bonito G."/>
            <person name="Spatafora J.W."/>
        </authorList>
    </citation>
    <scope>NUCLEOTIDE SEQUENCE [LARGE SCALE GENOMIC DNA]</scope>
    <source>
        <strain evidence="2 3">AD002</strain>
    </source>
</reference>
<dbReference type="Proteomes" id="UP000274822">
    <property type="component" value="Unassembled WGS sequence"/>
</dbReference>
<sequence>MEDTNEPPKKKLKSTDSHPQQNLYAAANAEVKDGPVSTLNKMTDPANISSSTPYTEETLIQKMRWWLAIHHNSFAAPLAAVHALRQLPCCYHCCLRFVGIQQPWKIYTFTEKHLESFFTNLLEDPRVEKPYLTILRSTVPTNPLSVPCVVCLGTLQNAGSPDFVDPILSKSKAEKYRVLDFSFTLTLPPGALVRNHAVRLHLAEQLSLQNIPTGFDFDKVVDLKEPFRLLVAWRIAEGIRLKHNPYVSRQVWAVCTCR</sequence>
<dbReference type="GO" id="GO:0009982">
    <property type="term" value="F:pseudouridine synthase activity"/>
    <property type="evidence" value="ECO:0007669"/>
    <property type="project" value="TreeGrafter"/>
</dbReference>
<comment type="caution">
    <text evidence="2">The sequence shown here is derived from an EMBL/GenBank/DDBJ whole genome shotgun (WGS) entry which is preliminary data.</text>
</comment>